<proteinExistence type="predicted"/>
<dbReference type="PANTHER" id="PTHR40275:SF1">
    <property type="entry name" value="SSL7038 PROTEIN"/>
    <property type="match status" value="1"/>
</dbReference>
<dbReference type="Gene3D" id="1.10.260.40">
    <property type="entry name" value="lambda repressor-like DNA-binding domains"/>
    <property type="match status" value="1"/>
</dbReference>
<protein>
    <submittedName>
        <fullName evidence="2">Addiction module antidote protein</fullName>
    </submittedName>
</protein>
<dbReference type="InterPro" id="IPR014057">
    <property type="entry name" value="HI1420"/>
</dbReference>
<dbReference type="PANTHER" id="PTHR40275">
    <property type="entry name" value="SSL7038 PROTEIN"/>
    <property type="match status" value="1"/>
</dbReference>
<name>A0ABY6GRB5_9GAMM</name>
<feature type="domain" description="HTH cro/C1-type" evidence="1">
    <location>
        <begin position="49"/>
        <end position="92"/>
    </location>
</feature>
<dbReference type="RefSeq" id="WP_262597237.1">
    <property type="nucleotide sequence ID" value="NZ_CP103300.1"/>
</dbReference>
<dbReference type="PROSITE" id="PS50943">
    <property type="entry name" value="HTH_CROC1"/>
    <property type="match status" value="1"/>
</dbReference>
<dbReference type="CDD" id="cd00093">
    <property type="entry name" value="HTH_XRE"/>
    <property type="match status" value="1"/>
</dbReference>
<evidence type="ECO:0000313" key="2">
    <source>
        <dbReference type="EMBL" id="UYM15297.1"/>
    </source>
</evidence>
<dbReference type="InterPro" id="IPR001387">
    <property type="entry name" value="Cro/C1-type_HTH"/>
</dbReference>
<dbReference type="NCBIfam" id="TIGR02684">
    <property type="entry name" value="dnstrm_HI1420"/>
    <property type="match status" value="1"/>
</dbReference>
<keyword evidence="3" id="KW-1185">Reference proteome</keyword>
<dbReference type="InterPro" id="IPR010982">
    <property type="entry name" value="Lambda_DNA-bd_dom_sf"/>
</dbReference>
<evidence type="ECO:0000313" key="3">
    <source>
        <dbReference type="Proteomes" id="UP001163255"/>
    </source>
</evidence>
<reference evidence="2" key="1">
    <citation type="submission" date="2022-10" db="EMBL/GenBank/DDBJ databases">
        <title>Completed Genome Sequence of two octocoral isolated bacterium, Endozoicomonas euniceicola EF212T and Endozoicomonas gorgoniicola PS125T.</title>
        <authorList>
            <person name="Chiou Y.-J."/>
            <person name="Chen Y.-H."/>
        </authorList>
    </citation>
    <scope>NUCLEOTIDE SEQUENCE</scope>
    <source>
        <strain evidence="2">EF212</strain>
    </source>
</reference>
<dbReference type="Proteomes" id="UP001163255">
    <property type="component" value="Chromosome"/>
</dbReference>
<dbReference type="EMBL" id="CP103300">
    <property type="protein sequence ID" value="UYM15297.1"/>
    <property type="molecule type" value="Genomic_DNA"/>
</dbReference>
<organism evidence="2 3">
    <name type="scientific">Endozoicomonas euniceicola</name>
    <dbReference type="NCBI Taxonomy" id="1234143"/>
    <lineage>
        <taxon>Bacteria</taxon>
        <taxon>Pseudomonadati</taxon>
        <taxon>Pseudomonadota</taxon>
        <taxon>Gammaproteobacteria</taxon>
        <taxon>Oceanospirillales</taxon>
        <taxon>Endozoicomonadaceae</taxon>
        <taxon>Endozoicomonas</taxon>
    </lineage>
</organism>
<evidence type="ECO:0000259" key="1">
    <source>
        <dbReference type="PROSITE" id="PS50943"/>
    </source>
</evidence>
<gene>
    <name evidence="2" type="ORF">NX720_20955</name>
</gene>
<sequence>MNEKLTDFDPAEYLDDDESIQHYIDEAVATGHAGFIADSLGVVARAKGMTALAKATDLSRESLYRSLSGEGNPNLKTLLAVCSALGVTLHIGKPAQS</sequence>
<accession>A0ABY6GRB5</accession>
<dbReference type="SUPFAM" id="SSF47413">
    <property type="entry name" value="lambda repressor-like DNA-binding domains"/>
    <property type="match status" value="1"/>
</dbReference>
<dbReference type="Pfam" id="PF21716">
    <property type="entry name" value="dnstrm_HI1420"/>
    <property type="match status" value="1"/>
</dbReference>